<reference evidence="5 6" key="1">
    <citation type="journal article" date="2023" name="Nucleic Acids Res.">
        <title>The hologenome of Daphnia magna reveals possible DNA methylation and microbiome-mediated evolution of the host genome.</title>
        <authorList>
            <person name="Chaturvedi A."/>
            <person name="Li X."/>
            <person name="Dhandapani V."/>
            <person name="Marshall H."/>
            <person name="Kissane S."/>
            <person name="Cuenca-Cambronero M."/>
            <person name="Asole G."/>
            <person name="Calvet F."/>
            <person name="Ruiz-Romero M."/>
            <person name="Marangio P."/>
            <person name="Guigo R."/>
            <person name="Rago D."/>
            <person name="Mirbahai L."/>
            <person name="Eastwood N."/>
            <person name="Colbourne J.K."/>
            <person name="Zhou J."/>
            <person name="Mallon E."/>
            <person name="Orsini L."/>
        </authorList>
    </citation>
    <scope>NUCLEOTIDE SEQUENCE [LARGE SCALE GENOMIC DNA]</scope>
    <source>
        <strain evidence="5">LRV0_1</strain>
    </source>
</reference>
<dbReference type="InterPro" id="IPR052444">
    <property type="entry name" value="Spz/Toll_ligand-like"/>
</dbReference>
<evidence type="ECO:0000313" key="6">
    <source>
        <dbReference type="Proteomes" id="UP001234178"/>
    </source>
</evidence>
<evidence type="ECO:0000256" key="1">
    <source>
        <dbReference type="ARBA" id="ARBA00022729"/>
    </source>
</evidence>
<dbReference type="EMBL" id="JAOYFB010000004">
    <property type="protein sequence ID" value="KAK4012568.1"/>
    <property type="molecule type" value="Genomic_DNA"/>
</dbReference>
<dbReference type="InterPro" id="IPR029034">
    <property type="entry name" value="Cystine-knot_cytokine"/>
</dbReference>
<dbReference type="Proteomes" id="UP001234178">
    <property type="component" value="Unassembled WGS sequence"/>
</dbReference>
<accession>A0ABQ9ZI08</accession>
<organism evidence="5 6">
    <name type="scientific">Daphnia magna</name>
    <dbReference type="NCBI Taxonomy" id="35525"/>
    <lineage>
        <taxon>Eukaryota</taxon>
        <taxon>Metazoa</taxon>
        <taxon>Ecdysozoa</taxon>
        <taxon>Arthropoda</taxon>
        <taxon>Crustacea</taxon>
        <taxon>Branchiopoda</taxon>
        <taxon>Diplostraca</taxon>
        <taxon>Cladocera</taxon>
        <taxon>Anomopoda</taxon>
        <taxon>Daphniidae</taxon>
        <taxon>Daphnia</taxon>
    </lineage>
</organism>
<dbReference type="Pfam" id="PF16077">
    <property type="entry name" value="Spaetzle"/>
    <property type="match status" value="1"/>
</dbReference>
<gene>
    <name evidence="5" type="ORF">OUZ56_024809</name>
</gene>
<keyword evidence="6" id="KW-1185">Reference proteome</keyword>
<name>A0ABQ9ZI08_9CRUS</name>
<sequence>MYKNTVCLNNLHQSTAVSKTVTCTLFSRTTFFTTFFKMKVFMLCLVTAVLAGVFAEPEATADPQNYAKSTYNSYKSNDDYCHPRKAPKCSKNGTLSFCLKDSDYPEKEVKYAIEYDPLILKKYADVAEQSADNLVDGLTSLSEKHFSYSDYHGNTFEKGNWIGDEGYICPSDVLYARPLRAINVEGEWRVIVQDVAWPGYTQTQRIEKCLFPGASCRTLAPCHGSKCLQKYVYQRMLSFDPCNVKKGIFIDIYKLPSSCSCHLPSKLN</sequence>
<dbReference type="SUPFAM" id="SSF57501">
    <property type="entry name" value="Cystine-knot cytokines"/>
    <property type="match status" value="1"/>
</dbReference>
<evidence type="ECO:0000256" key="3">
    <source>
        <dbReference type="ARBA" id="ARBA00023180"/>
    </source>
</evidence>
<evidence type="ECO:0000313" key="5">
    <source>
        <dbReference type="EMBL" id="KAK4012568.1"/>
    </source>
</evidence>
<evidence type="ECO:0000256" key="2">
    <source>
        <dbReference type="ARBA" id="ARBA00023157"/>
    </source>
</evidence>
<comment type="caution">
    <text evidence="5">The sequence shown here is derived from an EMBL/GenBank/DDBJ whole genome shotgun (WGS) entry which is preliminary data.</text>
</comment>
<proteinExistence type="predicted"/>
<protein>
    <recommendedName>
        <fullName evidence="4">Spaetzle domain-containing protein</fullName>
    </recommendedName>
</protein>
<keyword evidence="1" id="KW-0732">Signal</keyword>
<feature type="domain" description="Spaetzle" evidence="4">
    <location>
        <begin position="167"/>
        <end position="263"/>
    </location>
</feature>
<dbReference type="PANTHER" id="PTHR23199:SF12">
    <property type="entry name" value="NEUROTROPHIN 1-RELATED"/>
    <property type="match status" value="1"/>
</dbReference>
<dbReference type="PANTHER" id="PTHR23199">
    <property type="entry name" value="NEUROTROPHIN 1-RELATED"/>
    <property type="match status" value="1"/>
</dbReference>
<keyword evidence="3" id="KW-0325">Glycoprotein</keyword>
<keyword evidence="2" id="KW-1015">Disulfide bond</keyword>
<dbReference type="Gene3D" id="2.10.90.10">
    <property type="entry name" value="Cystine-knot cytokines"/>
    <property type="match status" value="1"/>
</dbReference>
<evidence type="ECO:0000259" key="4">
    <source>
        <dbReference type="Pfam" id="PF16077"/>
    </source>
</evidence>
<dbReference type="InterPro" id="IPR032104">
    <property type="entry name" value="Spaetzle"/>
</dbReference>